<evidence type="ECO:0000313" key="3">
    <source>
        <dbReference type="Proteomes" id="UP001595637"/>
    </source>
</evidence>
<feature type="transmembrane region" description="Helical" evidence="1">
    <location>
        <begin position="115"/>
        <end position="133"/>
    </location>
</feature>
<dbReference type="EMBL" id="JBHRVQ010000001">
    <property type="protein sequence ID" value="MFC3387505.1"/>
    <property type="molecule type" value="Genomic_DNA"/>
</dbReference>
<feature type="transmembrane region" description="Helical" evidence="1">
    <location>
        <begin position="199"/>
        <end position="217"/>
    </location>
</feature>
<proteinExistence type="predicted"/>
<comment type="caution">
    <text evidence="2">The sequence shown here is derived from an EMBL/GenBank/DDBJ whole genome shotgun (WGS) entry which is preliminary data.</text>
</comment>
<feature type="transmembrane region" description="Helical" evidence="1">
    <location>
        <begin position="7"/>
        <end position="31"/>
    </location>
</feature>
<accession>A0ABV7N1R3</accession>
<keyword evidence="1" id="KW-0472">Membrane</keyword>
<name>A0ABV7N1R3_9STAP</name>
<dbReference type="RefSeq" id="WP_380651498.1">
    <property type="nucleotide sequence ID" value="NZ_JBHRVQ010000001.1"/>
</dbReference>
<protein>
    <submittedName>
        <fullName evidence="2">YoaK family protein</fullName>
    </submittedName>
</protein>
<keyword evidence="1" id="KW-0812">Transmembrane</keyword>
<dbReference type="Pfam" id="PF06912">
    <property type="entry name" value="DUF1275"/>
    <property type="match status" value="1"/>
</dbReference>
<organism evidence="2 3">
    <name type="scientific">Salinicoccus sesuvii</name>
    <dbReference type="NCBI Taxonomy" id="868281"/>
    <lineage>
        <taxon>Bacteria</taxon>
        <taxon>Bacillati</taxon>
        <taxon>Bacillota</taxon>
        <taxon>Bacilli</taxon>
        <taxon>Bacillales</taxon>
        <taxon>Staphylococcaceae</taxon>
        <taxon>Salinicoccus</taxon>
    </lineage>
</organism>
<evidence type="ECO:0000313" key="2">
    <source>
        <dbReference type="EMBL" id="MFC3387505.1"/>
    </source>
</evidence>
<dbReference type="PANTHER" id="PTHR37314:SF4">
    <property type="entry name" value="UPF0700 TRANSMEMBRANE PROTEIN YOAK"/>
    <property type="match status" value="1"/>
</dbReference>
<evidence type="ECO:0000256" key="1">
    <source>
        <dbReference type="SAM" id="Phobius"/>
    </source>
</evidence>
<feature type="transmembrane region" description="Helical" evidence="1">
    <location>
        <begin position="92"/>
        <end position="109"/>
    </location>
</feature>
<gene>
    <name evidence="2" type="ORF">ACFOEO_02685</name>
</gene>
<reference evidence="3" key="1">
    <citation type="journal article" date="2019" name="Int. J. Syst. Evol. Microbiol.">
        <title>The Global Catalogue of Microorganisms (GCM) 10K type strain sequencing project: providing services to taxonomists for standard genome sequencing and annotation.</title>
        <authorList>
            <consortium name="The Broad Institute Genomics Platform"/>
            <consortium name="The Broad Institute Genome Sequencing Center for Infectious Disease"/>
            <person name="Wu L."/>
            <person name="Ma J."/>
        </authorList>
    </citation>
    <scope>NUCLEOTIDE SEQUENCE [LARGE SCALE GENOMIC DNA]</scope>
    <source>
        <strain evidence="3">CCM 7756</strain>
    </source>
</reference>
<feature type="transmembrane region" description="Helical" evidence="1">
    <location>
        <begin position="62"/>
        <end position="80"/>
    </location>
</feature>
<sequence length="224" mass="24919">MSKESEPLYISTTLTVIACFLMGFIDAYTFLQQDEVFVSAQTGNLISLSAKLFSGEWRETSSHIWSFVGFAIGAFVGEAVLDRYQKKGMKRYSYYLLIQTILLLALALFQQRIIGGVMLFSLGLLAGYELTIFRKFRGTAVNNGIMTGNTKNLMGHLYQLILKRDSAAKTHLTNLSAIILIFVLGAGVGTLTIQFYTVYHLWGAFLISLIAFTWSAIHPTLSAK</sequence>
<keyword evidence="1" id="KW-1133">Transmembrane helix</keyword>
<keyword evidence="3" id="KW-1185">Reference proteome</keyword>
<dbReference type="PANTHER" id="PTHR37314">
    <property type="entry name" value="SLR0142 PROTEIN"/>
    <property type="match status" value="1"/>
</dbReference>
<dbReference type="Proteomes" id="UP001595637">
    <property type="component" value="Unassembled WGS sequence"/>
</dbReference>
<dbReference type="InterPro" id="IPR010699">
    <property type="entry name" value="DUF1275"/>
</dbReference>
<feature type="transmembrane region" description="Helical" evidence="1">
    <location>
        <begin position="172"/>
        <end position="193"/>
    </location>
</feature>
<dbReference type="PROSITE" id="PS51257">
    <property type="entry name" value="PROKAR_LIPOPROTEIN"/>
    <property type="match status" value="1"/>
</dbReference>